<dbReference type="EMBL" id="CAJGYO010000010">
    <property type="protein sequence ID" value="CAD6257351.1"/>
    <property type="molecule type" value="Genomic_DNA"/>
</dbReference>
<evidence type="ECO:0000313" key="2">
    <source>
        <dbReference type="Proteomes" id="UP000604825"/>
    </source>
</evidence>
<dbReference type="Proteomes" id="UP000604825">
    <property type="component" value="Unassembled WGS sequence"/>
</dbReference>
<gene>
    <name evidence="1" type="ORF">NCGR_LOCUS40836</name>
</gene>
<dbReference type="OrthoDB" id="680825at2759"/>
<comment type="caution">
    <text evidence="1">The sequence shown here is derived from an EMBL/GenBank/DDBJ whole genome shotgun (WGS) entry which is preliminary data.</text>
</comment>
<organism evidence="1 2">
    <name type="scientific">Miscanthus lutarioriparius</name>
    <dbReference type="NCBI Taxonomy" id="422564"/>
    <lineage>
        <taxon>Eukaryota</taxon>
        <taxon>Viridiplantae</taxon>
        <taxon>Streptophyta</taxon>
        <taxon>Embryophyta</taxon>
        <taxon>Tracheophyta</taxon>
        <taxon>Spermatophyta</taxon>
        <taxon>Magnoliopsida</taxon>
        <taxon>Liliopsida</taxon>
        <taxon>Poales</taxon>
        <taxon>Poaceae</taxon>
        <taxon>PACMAD clade</taxon>
        <taxon>Panicoideae</taxon>
        <taxon>Andropogonodae</taxon>
        <taxon>Andropogoneae</taxon>
        <taxon>Saccharinae</taxon>
        <taxon>Miscanthus</taxon>
    </lineage>
</organism>
<dbReference type="PANTHER" id="PTHR47906">
    <property type="entry name" value="OSJNBB0050O03.9 PROTEIN-RELATED"/>
    <property type="match status" value="1"/>
</dbReference>
<sequence length="79" mass="8572">MAKGKAKADAFASSRESATMKSLRETLVATGPPPMPQLTDPHAALLQRLEAIPMTPNERVLLGEHLSTKEIKVSRKSFS</sequence>
<reference evidence="1" key="1">
    <citation type="submission" date="2020-10" db="EMBL/GenBank/DDBJ databases">
        <authorList>
            <person name="Han B."/>
            <person name="Lu T."/>
            <person name="Zhao Q."/>
            <person name="Huang X."/>
            <person name="Zhao Y."/>
        </authorList>
    </citation>
    <scope>NUCLEOTIDE SEQUENCE</scope>
</reference>
<proteinExistence type="predicted"/>
<accession>A0A811QE96</accession>
<dbReference type="AlphaFoldDB" id="A0A811QE96"/>
<protein>
    <submittedName>
        <fullName evidence="1">Uncharacterized protein</fullName>
    </submittedName>
</protein>
<keyword evidence="2" id="KW-1185">Reference proteome</keyword>
<name>A0A811QE96_9POAL</name>
<evidence type="ECO:0000313" key="1">
    <source>
        <dbReference type="EMBL" id="CAD6257351.1"/>
    </source>
</evidence>
<dbReference type="PANTHER" id="PTHR47906:SF5">
    <property type="entry name" value="OS05G0118600 PROTEIN"/>
    <property type="match status" value="1"/>
</dbReference>